<dbReference type="InterPro" id="IPR015168">
    <property type="entry name" value="SsuA/THI5"/>
</dbReference>
<dbReference type="AlphaFoldDB" id="A0A963YW78"/>
<reference evidence="3" key="2">
    <citation type="submission" date="2021-01" db="EMBL/GenBank/DDBJ databases">
        <authorList>
            <person name="Mieszkin S."/>
            <person name="Pouder E."/>
            <person name="Alain K."/>
        </authorList>
    </citation>
    <scope>NUCLEOTIDE SEQUENCE</scope>
    <source>
        <strain evidence="3">HW T2.11</strain>
    </source>
</reference>
<evidence type="ECO:0000259" key="2">
    <source>
        <dbReference type="Pfam" id="PF09084"/>
    </source>
</evidence>
<protein>
    <submittedName>
        <fullName evidence="3">ABC transporter substrate-binding protein</fullName>
    </submittedName>
</protein>
<dbReference type="EMBL" id="JAESVB010000021">
    <property type="protein sequence ID" value="MCB8878005.1"/>
    <property type="molecule type" value="Genomic_DNA"/>
</dbReference>
<sequence>MKAIWSGALAAGFFASLIGIGTPTAASAGQPITIRIGYPGVGLDDRPVGYGDYPSIANIGKFVEAEFKNDPDVKVTWTFFRGAGPALNESLAAGQLDFAAGLGDLPSIVGRSHGLQTEYLASGGVHSPLYLAVPPNSTIHSINDLRGRRVAEFRGTNLQMATDRVLQVHGMTEKDVRFVGLDTNSATAALVSGAIDASFGGSEYLDLARRGVVKIIYSTKGDDPTLGAEAGLLVTKSFEQAHPDLTEKVVQAFVLAAKFGSDEANRNKVFEIWAKSGLPVQSFVDDFRNEQLAHRNSPVIDPYLVARYKDQVAHAKAYHLITQIVDVDTWFQPKYLQEALIALKLQHYWPTYDASGKKLTDGSVEQAKLAAD</sequence>
<feature type="domain" description="SsuA/THI5-like" evidence="2">
    <location>
        <begin position="89"/>
        <end position="254"/>
    </location>
</feature>
<dbReference type="PANTHER" id="PTHR30024">
    <property type="entry name" value="ALIPHATIC SULFONATES-BINDING PROTEIN-RELATED"/>
    <property type="match status" value="1"/>
</dbReference>
<evidence type="ECO:0000313" key="3">
    <source>
        <dbReference type="EMBL" id="MCB8878005.1"/>
    </source>
</evidence>
<accession>A0A963YW78</accession>
<proteinExistence type="predicted"/>
<evidence type="ECO:0000256" key="1">
    <source>
        <dbReference type="SAM" id="SignalP"/>
    </source>
</evidence>
<dbReference type="Pfam" id="PF09084">
    <property type="entry name" value="NMT1"/>
    <property type="match status" value="1"/>
</dbReference>
<feature type="chain" id="PRO_5036845001" evidence="1">
    <location>
        <begin position="29"/>
        <end position="372"/>
    </location>
</feature>
<dbReference type="Gene3D" id="3.40.190.10">
    <property type="entry name" value="Periplasmic binding protein-like II"/>
    <property type="match status" value="2"/>
</dbReference>
<evidence type="ECO:0000313" key="4">
    <source>
        <dbReference type="Proteomes" id="UP000708298"/>
    </source>
</evidence>
<dbReference type="Proteomes" id="UP000708298">
    <property type="component" value="Unassembled WGS sequence"/>
</dbReference>
<dbReference type="PANTHER" id="PTHR30024:SF21">
    <property type="entry name" value="ABC TRANSPORTER SUBSTRATE-BINDING PROTEIN"/>
    <property type="match status" value="1"/>
</dbReference>
<dbReference type="SUPFAM" id="SSF53850">
    <property type="entry name" value="Periplasmic binding protein-like II"/>
    <property type="match status" value="1"/>
</dbReference>
<comment type="caution">
    <text evidence="3">The sequence shown here is derived from an EMBL/GenBank/DDBJ whole genome shotgun (WGS) entry which is preliminary data.</text>
</comment>
<gene>
    <name evidence="3" type="ORF">ASILVAE211_22640</name>
</gene>
<dbReference type="RefSeq" id="WP_227323648.1">
    <property type="nucleotide sequence ID" value="NZ_JAESVB010000021.1"/>
</dbReference>
<name>A0A963YW78_9PROT</name>
<organism evidence="3 4">
    <name type="scientific">Acidisoma silvae</name>
    <dbReference type="NCBI Taxonomy" id="2802396"/>
    <lineage>
        <taxon>Bacteria</taxon>
        <taxon>Pseudomonadati</taxon>
        <taxon>Pseudomonadota</taxon>
        <taxon>Alphaproteobacteria</taxon>
        <taxon>Acetobacterales</taxon>
        <taxon>Acidocellaceae</taxon>
        <taxon>Acidisoma</taxon>
    </lineage>
</organism>
<keyword evidence="1" id="KW-0732">Signal</keyword>
<reference evidence="3" key="1">
    <citation type="journal article" date="2021" name="Microorganisms">
        <title>Acidisoma silvae sp. nov. and Acidisomacellulosilytica sp. nov., Two Acidophilic Bacteria Isolated from Decaying Wood, Hydrolyzing Cellulose and Producing Poly-3-hydroxybutyrate.</title>
        <authorList>
            <person name="Mieszkin S."/>
            <person name="Pouder E."/>
            <person name="Uroz S."/>
            <person name="Simon-Colin C."/>
            <person name="Alain K."/>
        </authorList>
    </citation>
    <scope>NUCLEOTIDE SEQUENCE</scope>
    <source>
        <strain evidence="3">HW T2.11</strain>
    </source>
</reference>
<keyword evidence="4" id="KW-1185">Reference proteome</keyword>
<feature type="signal peptide" evidence="1">
    <location>
        <begin position="1"/>
        <end position="28"/>
    </location>
</feature>